<dbReference type="OrthoDB" id="528635at2759"/>
<protein>
    <recommendedName>
        <fullName evidence="4">Large ribosomal subunit protein uL29</fullName>
    </recommendedName>
    <alternativeName>
        <fullName evidence="5">60S ribosomal protein L35</fullName>
    </alternativeName>
</protein>
<dbReference type="NCBIfam" id="TIGR00012">
    <property type="entry name" value="L29"/>
    <property type="match status" value="1"/>
</dbReference>
<keyword evidence="3" id="KW-0687">Ribonucleoprotein</keyword>
<dbReference type="Gene3D" id="1.10.287.310">
    <property type="match status" value="1"/>
</dbReference>
<evidence type="ECO:0000256" key="2">
    <source>
        <dbReference type="ARBA" id="ARBA00022980"/>
    </source>
</evidence>
<keyword evidence="9" id="KW-1185">Reference proteome</keyword>
<dbReference type="PANTHER" id="PTHR45722:SF2">
    <property type="entry name" value="LARGE RIBOSOMAL SUBUNIT PROTEIN UL29-RELATED"/>
    <property type="match status" value="1"/>
</dbReference>
<dbReference type="HAMAP" id="MF_00374">
    <property type="entry name" value="Ribosomal_uL29"/>
    <property type="match status" value="1"/>
</dbReference>
<dbReference type="InterPro" id="IPR036049">
    <property type="entry name" value="Ribosomal_uL29_sf"/>
</dbReference>
<evidence type="ECO:0000256" key="5">
    <source>
        <dbReference type="ARBA" id="ARBA00035334"/>
    </source>
</evidence>
<feature type="coiled-coil region" evidence="6">
    <location>
        <begin position="4"/>
        <end position="31"/>
    </location>
</feature>
<dbReference type="Pfam" id="PF00831">
    <property type="entry name" value="Ribosomal_L29"/>
    <property type="match status" value="1"/>
</dbReference>
<evidence type="ECO:0000313" key="9">
    <source>
        <dbReference type="Proteomes" id="UP000440578"/>
    </source>
</evidence>
<name>A0A6A4XEH7_AMPAM</name>
<dbReference type="Proteomes" id="UP000440578">
    <property type="component" value="Unassembled WGS sequence"/>
</dbReference>
<dbReference type="CDD" id="cd00427">
    <property type="entry name" value="Ribosomal_L29_HIP"/>
    <property type="match status" value="1"/>
</dbReference>
<sequence>MKCHELRGKKKEELTKQLEELKTELAALRVAKVTGGAASKLSKIRIVRKNIARVNIVINQTTKENVRKFYKNKKHIPKDLRPKKTRAIRKALSKHERSIKTKKELHRLRAFPMRKYAVKA</sequence>
<dbReference type="PANTHER" id="PTHR45722">
    <property type="entry name" value="60S RIBOSOMAL PROTEIN L35"/>
    <property type="match status" value="1"/>
</dbReference>
<dbReference type="FunFam" id="6.10.250.3450:FF:000001">
    <property type="entry name" value="60S ribosomal protein L35"/>
    <property type="match status" value="1"/>
</dbReference>
<comment type="similarity">
    <text evidence="1">Belongs to the universal ribosomal protein uL29 family.</text>
</comment>
<dbReference type="GO" id="GO:0003729">
    <property type="term" value="F:mRNA binding"/>
    <property type="evidence" value="ECO:0007669"/>
    <property type="project" value="TreeGrafter"/>
</dbReference>
<dbReference type="AlphaFoldDB" id="A0A6A4XEH7"/>
<dbReference type="SUPFAM" id="SSF46561">
    <property type="entry name" value="Ribosomal protein L29 (L29p)"/>
    <property type="match status" value="1"/>
</dbReference>
<evidence type="ECO:0000256" key="1">
    <source>
        <dbReference type="ARBA" id="ARBA00009254"/>
    </source>
</evidence>
<keyword evidence="2 8" id="KW-0689">Ribosomal protein</keyword>
<dbReference type="GO" id="GO:0000463">
    <property type="term" value="P:maturation of LSU-rRNA from tricistronic rRNA transcript (SSU-rRNA, 5.8S rRNA, LSU-rRNA)"/>
    <property type="evidence" value="ECO:0007669"/>
    <property type="project" value="InterPro"/>
</dbReference>
<dbReference type="Gene3D" id="6.10.250.3450">
    <property type="match status" value="1"/>
</dbReference>
<dbReference type="InterPro" id="IPR045059">
    <property type="entry name" value="Ribosomal_uL29_euk"/>
</dbReference>
<comment type="caution">
    <text evidence="8">The sequence shown here is derived from an EMBL/GenBank/DDBJ whole genome shotgun (WGS) entry which is preliminary data.</text>
</comment>
<evidence type="ECO:0000256" key="3">
    <source>
        <dbReference type="ARBA" id="ARBA00023274"/>
    </source>
</evidence>
<dbReference type="PROSITE" id="PS00579">
    <property type="entry name" value="RIBOSOMAL_L29"/>
    <property type="match status" value="1"/>
</dbReference>
<dbReference type="FunFam" id="1.10.287.310:FF:000002">
    <property type="entry name" value="60S ribosomal protein L35"/>
    <property type="match status" value="1"/>
</dbReference>
<evidence type="ECO:0000313" key="8">
    <source>
        <dbReference type="EMBL" id="KAF0313558.1"/>
    </source>
</evidence>
<dbReference type="InterPro" id="IPR001854">
    <property type="entry name" value="Ribosomal_uL29"/>
</dbReference>
<evidence type="ECO:0000313" key="7">
    <source>
        <dbReference type="EMBL" id="KAF0308574.1"/>
    </source>
</evidence>
<evidence type="ECO:0000256" key="4">
    <source>
        <dbReference type="ARBA" id="ARBA00035204"/>
    </source>
</evidence>
<organism evidence="8 9">
    <name type="scientific">Amphibalanus amphitrite</name>
    <name type="common">Striped barnacle</name>
    <name type="synonym">Balanus amphitrite</name>
    <dbReference type="NCBI Taxonomy" id="1232801"/>
    <lineage>
        <taxon>Eukaryota</taxon>
        <taxon>Metazoa</taxon>
        <taxon>Ecdysozoa</taxon>
        <taxon>Arthropoda</taxon>
        <taxon>Crustacea</taxon>
        <taxon>Multicrustacea</taxon>
        <taxon>Cirripedia</taxon>
        <taxon>Thoracica</taxon>
        <taxon>Thoracicalcarea</taxon>
        <taxon>Balanomorpha</taxon>
        <taxon>Balanoidea</taxon>
        <taxon>Balanidae</taxon>
        <taxon>Amphibalaninae</taxon>
        <taxon>Amphibalanus</taxon>
    </lineage>
</organism>
<accession>A0A6A4XEH7</accession>
<dbReference type="InterPro" id="IPR018254">
    <property type="entry name" value="Ribosomal_uL29_CS"/>
</dbReference>
<dbReference type="GO" id="GO:0003735">
    <property type="term" value="F:structural constituent of ribosome"/>
    <property type="evidence" value="ECO:0007669"/>
    <property type="project" value="InterPro"/>
</dbReference>
<evidence type="ECO:0000256" key="6">
    <source>
        <dbReference type="SAM" id="Coils"/>
    </source>
</evidence>
<dbReference type="EMBL" id="VIIS01000082">
    <property type="protein sequence ID" value="KAF0313558.1"/>
    <property type="molecule type" value="Genomic_DNA"/>
</dbReference>
<dbReference type="GO" id="GO:0022625">
    <property type="term" value="C:cytosolic large ribosomal subunit"/>
    <property type="evidence" value="ECO:0007669"/>
    <property type="project" value="InterPro"/>
</dbReference>
<proteinExistence type="inferred from homology"/>
<keyword evidence="6" id="KW-0175">Coiled coil</keyword>
<gene>
    <name evidence="8" type="primary">RPL35_0</name>
    <name evidence="7" type="synonym">RPL35_1</name>
    <name evidence="8" type="ORF">FJT64_015933</name>
    <name evidence="7" type="ORF">FJT64_020263</name>
</gene>
<dbReference type="EMBL" id="VIIS01000478">
    <property type="protein sequence ID" value="KAF0308574.1"/>
    <property type="molecule type" value="Genomic_DNA"/>
</dbReference>
<dbReference type="GO" id="GO:0006412">
    <property type="term" value="P:translation"/>
    <property type="evidence" value="ECO:0007669"/>
    <property type="project" value="InterPro"/>
</dbReference>
<reference evidence="8 9" key="1">
    <citation type="submission" date="2019-07" db="EMBL/GenBank/DDBJ databases">
        <title>Draft genome assembly of a fouling barnacle, Amphibalanus amphitrite (Darwin, 1854): The first reference genome for Thecostraca.</title>
        <authorList>
            <person name="Kim W."/>
        </authorList>
    </citation>
    <scope>NUCLEOTIDE SEQUENCE [LARGE SCALE GENOMIC DNA]</scope>
    <source>
        <strain evidence="8">SNU_AA5</strain>
        <tissue evidence="8">Soma without cirri and trophi</tissue>
    </source>
</reference>